<evidence type="ECO:0000256" key="4">
    <source>
        <dbReference type="ARBA" id="ARBA00022679"/>
    </source>
</evidence>
<feature type="domain" description="PKS/mFAS DH" evidence="12">
    <location>
        <begin position="4519"/>
        <end position="4837"/>
    </location>
</feature>
<dbReference type="PROSITE" id="PS52004">
    <property type="entry name" value="KS3_2"/>
    <property type="match status" value="4"/>
</dbReference>
<dbReference type="InterPro" id="IPR020806">
    <property type="entry name" value="PKS_PP-bd"/>
</dbReference>
<dbReference type="InterPro" id="IPR014043">
    <property type="entry name" value="Acyl_transferase_dom"/>
</dbReference>
<feature type="domain" description="Carrier" evidence="10">
    <location>
        <begin position="21"/>
        <end position="99"/>
    </location>
</feature>
<keyword evidence="7" id="KW-0012">Acyltransferase</keyword>
<dbReference type="PANTHER" id="PTHR43775">
    <property type="entry name" value="FATTY ACID SYNTHASE"/>
    <property type="match status" value="1"/>
</dbReference>
<proteinExistence type="predicted"/>
<dbReference type="CDD" id="cd08956">
    <property type="entry name" value="KR_3_FAS_SDR_x"/>
    <property type="match status" value="4"/>
</dbReference>
<dbReference type="PROSITE" id="PS52019">
    <property type="entry name" value="PKS_MFAS_DH"/>
    <property type="match status" value="4"/>
</dbReference>
<dbReference type="SMART" id="SM00823">
    <property type="entry name" value="PKS_PP"/>
    <property type="match status" value="5"/>
</dbReference>
<dbReference type="InterPro" id="IPR016035">
    <property type="entry name" value="Acyl_Trfase/lysoPLipase"/>
</dbReference>
<keyword evidence="6" id="KW-0511">Multifunctional enzyme</keyword>
<accession>A0A5J6HKD3</accession>
<dbReference type="OrthoDB" id="9778690at2"/>
<feature type="active site" description="Proton acceptor; for dehydratase activity" evidence="8">
    <location>
        <position position="6302"/>
    </location>
</feature>
<feature type="region of interest" description="N-terminal hotdog fold" evidence="8">
    <location>
        <begin position="4519"/>
        <end position="4644"/>
    </location>
</feature>
<dbReference type="FunFam" id="3.40.366.10:FF:000002">
    <property type="entry name" value="Probable polyketide synthase 2"/>
    <property type="match status" value="4"/>
</dbReference>
<dbReference type="Gene3D" id="3.30.70.3290">
    <property type="match status" value="4"/>
</dbReference>
<dbReference type="Pfam" id="PF00698">
    <property type="entry name" value="Acyl_transf_1"/>
    <property type="match status" value="4"/>
</dbReference>
<feature type="active site" description="Proton acceptor; for dehydratase activity" evidence="8">
    <location>
        <position position="4551"/>
    </location>
</feature>
<feature type="domain" description="PKS/mFAS DH" evidence="12">
    <location>
        <begin position="1025"/>
        <end position="1319"/>
    </location>
</feature>
<dbReference type="InterPro" id="IPR042104">
    <property type="entry name" value="PKS_dehydratase_sf"/>
</dbReference>
<dbReference type="EMBL" id="CP023695">
    <property type="protein sequence ID" value="QEV20769.1"/>
    <property type="molecule type" value="Genomic_DNA"/>
</dbReference>
<feature type="domain" description="Ketosynthase family 3 (KS3)" evidence="11">
    <location>
        <begin position="5366"/>
        <end position="5792"/>
    </location>
</feature>
<dbReference type="GO" id="GO:0006633">
    <property type="term" value="P:fatty acid biosynthetic process"/>
    <property type="evidence" value="ECO:0007669"/>
    <property type="project" value="InterPro"/>
</dbReference>
<keyword evidence="4" id="KW-0808">Transferase</keyword>
<feature type="domain" description="Ketosynthase family 3 (KS3)" evidence="11">
    <location>
        <begin position="120"/>
        <end position="546"/>
    </location>
</feature>
<dbReference type="SMART" id="SM01294">
    <property type="entry name" value="PKS_PP_betabranch"/>
    <property type="match status" value="4"/>
</dbReference>
<feature type="region of interest" description="Disordered" evidence="9">
    <location>
        <begin position="6610"/>
        <end position="6639"/>
    </location>
</feature>
<dbReference type="PANTHER" id="PTHR43775:SF51">
    <property type="entry name" value="INACTIVE PHENOLPHTHIOCEROL SYNTHESIS POLYKETIDE SYNTHASE TYPE I PKS1-RELATED"/>
    <property type="match status" value="1"/>
</dbReference>
<comment type="pathway">
    <text evidence="1">Antibiotic biosynthesis.</text>
</comment>
<dbReference type="SUPFAM" id="SSF51735">
    <property type="entry name" value="NAD(P)-binding Rossmann-fold domains"/>
    <property type="match status" value="8"/>
</dbReference>
<feature type="domain" description="PKS/mFAS DH" evidence="12">
    <location>
        <begin position="2769"/>
        <end position="3063"/>
    </location>
</feature>
<keyword evidence="2" id="KW-0596">Phosphopantetheine</keyword>
<dbReference type="Gene3D" id="3.40.50.720">
    <property type="entry name" value="NAD(P)-binding Rossmann-like Domain"/>
    <property type="match status" value="4"/>
</dbReference>
<feature type="active site" description="Proton donor; for dehydratase activity" evidence="8">
    <location>
        <position position="2965"/>
    </location>
</feature>
<dbReference type="Pfam" id="PF22953">
    <property type="entry name" value="SpnB_Rossmann"/>
    <property type="match status" value="4"/>
</dbReference>
<dbReference type="InterPro" id="IPR014030">
    <property type="entry name" value="Ketoacyl_synth_N"/>
</dbReference>
<dbReference type="InterPro" id="IPR057326">
    <property type="entry name" value="KR_dom"/>
</dbReference>
<feature type="region of interest" description="C-terminal hotdog fold" evidence="8">
    <location>
        <begin position="6407"/>
        <end position="6544"/>
    </location>
</feature>
<feature type="domain" description="Ketosynthase family 3 (KS3)" evidence="11">
    <location>
        <begin position="3618"/>
        <end position="4044"/>
    </location>
</feature>
<keyword evidence="14" id="KW-1185">Reference proteome</keyword>
<dbReference type="RefSeq" id="WP_150477449.1">
    <property type="nucleotide sequence ID" value="NZ_CP023695.1"/>
</dbReference>
<feature type="domain" description="Carrier" evidence="10">
    <location>
        <begin position="7051"/>
        <end position="7126"/>
    </location>
</feature>
<feature type="region of interest" description="N-terminal hotdog fold" evidence="8">
    <location>
        <begin position="2769"/>
        <end position="2894"/>
    </location>
</feature>
<keyword evidence="5" id="KW-0045">Antibiotic biosynthesis</keyword>
<dbReference type="PROSITE" id="PS00012">
    <property type="entry name" value="PHOSPHOPANTETHEINE"/>
    <property type="match status" value="4"/>
</dbReference>
<evidence type="ECO:0000256" key="7">
    <source>
        <dbReference type="ARBA" id="ARBA00023315"/>
    </source>
</evidence>
<feature type="region of interest" description="C-terminal hotdog fold" evidence="8">
    <location>
        <begin position="2906"/>
        <end position="3063"/>
    </location>
</feature>
<feature type="region of interest" description="C-terminal hotdog fold" evidence="8">
    <location>
        <begin position="1162"/>
        <end position="1319"/>
    </location>
</feature>
<dbReference type="InterPro" id="IPR032821">
    <property type="entry name" value="PKS_assoc"/>
</dbReference>
<dbReference type="InterPro" id="IPR016039">
    <property type="entry name" value="Thiolase-like"/>
</dbReference>
<dbReference type="PROSITE" id="PS50075">
    <property type="entry name" value="CARRIER"/>
    <property type="match status" value="5"/>
</dbReference>
<feature type="domain" description="Carrier" evidence="10">
    <location>
        <begin position="3515"/>
        <end position="3590"/>
    </location>
</feature>
<evidence type="ECO:0000259" key="12">
    <source>
        <dbReference type="PROSITE" id="PS52019"/>
    </source>
</evidence>
<dbReference type="GO" id="GO:0033068">
    <property type="term" value="P:macrolide biosynthetic process"/>
    <property type="evidence" value="ECO:0007669"/>
    <property type="project" value="UniProtKB-ARBA"/>
</dbReference>
<dbReference type="GO" id="GO:0004315">
    <property type="term" value="F:3-oxoacyl-[acyl-carrier-protein] synthase activity"/>
    <property type="evidence" value="ECO:0007669"/>
    <property type="project" value="InterPro"/>
</dbReference>
<evidence type="ECO:0000259" key="10">
    <source>
        <dbReference type="PROSITE" id="PS50075"/>
    </source>
</evidence>
<dbReference type="FunFam" id="3.40.47.10:FF:000019">
    <property type="entry name" value="Polyketide synthase type I"/>
    <property type="match status" value="4"/>
</dbReference>
<dbReference type="InterPro" id="IPR020841">
    <property type="entry name" value="PKS_Beta-ketoAc_synthase_dom"/>
</dbReference>
<dbReference type="SUPFAM" id="SSF52151">
    <property type="entry name" value="FabD/lysophospholipase-like"/>
    <property type="match status" value="4"/>
</dbReference>
<dbReference type="SMART" id="SM00825">
    <property type="entry name" value="PKS_KS"/>
    <property type="match status" value="4"/>
</dbReference>
<dbReference type="GO" id="GO:0031177">
    <property type="term" value="F:phosphopantetheine binding"/>
    <property type="evidence" value="ECO:0007669"/>
    <property type="project" value="InterPro"/>
</dbReference>
<name>A0A5J6HKD3_STRAD</name>
<dbReference type="InterPro" id="IPR036291">
    <property type="entry name" value="NAD(P)-bd_dom_sf"/>
</dbReference>
<dbReference type="Gene3D" id="3.10.129.110">
    <property type="entry name" value="Polyketide synthase dehydratase"/>
    <property type="match status" value="4"/>
</dbReference>
<sequence length="7208" mass="754517">MVGQSGEFRSQAELTGPEQEHHLLAFVTGLTEDVLKSADREVPNGIDPESSFLELGFHSLAAVDFHSRLVAATGLRLPVTLPFDHPTPRALARELQRLLYGSAVDAGDLGEQPGSAAADDEPIAVVGMAVRLPGGVSTPEELWRLLAEGGDAISDFPTRRGWDLDGLYSPDPDDAGKSYTRRGGFLHDAGEFDADFFGISPREALGMDPQQRLLLESTWEALERAGIDPKSVRGSQTGVFVGVENQEYGPRLQDAAEGFEGYLLTGNAASVASGRLAYTFAFEGPTITVDTACSGSLVALHLAVQALRRGDCPLAVAGGAAVMSSPGGFLAFSRQRGLSADGRCKAYSADADGTGWGEGVGIVVLERLSEARRNGHQVLAVVRGTAVNSDGASNGLTAPSGLAQQRVIRRALADTGLAATDVDAVEGHGTGTRLGDPIEAQALLATYGQGREDGEPLWLGSLKSNVGHTQAAAGIAGVIKMVLAMREGVLPRTLHADEPSPHVDWSAGNVALLTEAREWPETGRPRRAGVSSFGMSGTNAHVVLEEAPAELSEPVSETPLSEAPVVGGVVPWVLSGKTEDALRAQAERLHSFVRENSELRPADVGYSLAVTRARFEHRAVVAGASREELLAGLEALASGEVPGGAVTSGSARRGRVAFLFTGQGSQRTGMGRELYDTYPVFAAAFDEVCSYLDLHLERPLKEIVFGTDEAAAGLIDETVFTQAALFAIEVALFRLVEAWGLTPDFLIGHSVGELAAAHVAGVFDLEDAAILVTARGRLMQALPAGGAMAAIQATEAEVLETIEGRGHEIAIAAINGPTSVVVSGDETAVTEVLEHWREQGRKVRQLRVSHAFHSPRMEPMLEEFRWHARVMTYSAPRIPIVSNVTGEQATAEELCSPEYWVRHVRQAVRFRDGVTCLAERGVTSFVELGPDGILSAMGQESLPDAEDVVFAPALRRGRPEAEAFTSAMGRLHVNGAELDWDGVFAGRGGQRVDLPTYAFQRRHYWLETPALSGDATGFGQSATGHPLLSAAVALPESDGILLTGRLSLQSHAWLADQAVLGSAVVSGSTLVELAIHAGDQVGCGSLEELTLQTPLVLPEQGAVALRLAVDAADDAGRRPVRFFSRSDEAAPGSQWTLHATGTLSGAAEPAAFDLSVWPPQGAASLDTDAVYERLAQAELSYGPVFQGLRAAWRLGDDIYAEVALPEGTSTDGFGLHPALLDAALHALPLTPDEQARTTSTWHDVSLYATGATSLRVKLSTTTGSLTAADNTGAPVLTAQTITWRQTTPDELTTSHTGFHNSLYRLDWPELNPAPAEPQTWAVLGDQPGPSTDGPAFPSLAELAAADTIPQTVFAPLAAYDDTDTATAAHQATQRALTLIQEWLAEDRFAGSRLVVVTRGAVAAGPGEDVTDLANAPVWGLVRSAQAENPDRFVLIDTDGESPELATLWPLLAADEPQAALRDGSVRVPRLVRVTVADGEPADFHLDPAGTVLVTGGTGALGSLVARHLVTEHGARHLILTSRRGLDAEGAPQLTAELTELGADTVEIAACDAADRGSLETLLTSVDSGRPLTAVIHTAGVLDDGVINALTPERLDAVLRPKADAAVHLHELTKDLDLSAFVLFSSSAGLFGDPGQGNYAAANTFLDALAHHRHALGLPATSLQWGLWEQRSGITGHLTTADIERIHRSGMTPLPTTHALQLLDTARTSGAAVSSPMSLDLAAFRAPSATVPALLRGLVGMPARRVAASGAAGGTSALARRLAGLSPAERTSTLLELVRGHVASVLGHGDARAIEPGRAFKEVGFDSLTAVELRNRLNTLTGLRLPATLTFDYPTPSALVEHLLAETFADQSAIAGPVPPAAGPRHDDEPIAIVGMACRFPGDVASPDDLWRMVVGKGEGLSAFPTDRGWDIEGVYDPDPARVGTTYVRQGGFVSAAEFDAGFFGISPREALAMDPQQRLLLEASWESLEAAGIDPASVRGSQTGVFAGVMNTDYFPSLQSVPEDLEGYLSTGTSGSVASGRISYALGLEGPAVSVDTACSSSLVALHLAVQSLRRGECSLALAGGVTVMSTPDTFVDFSRQRGLAPDGRCKAFAGAADGTIWAEGVGMLLVERLSDAERNGHKVLAVVRGTAVNQDGASNGLTAPNGPSQQRVIRQALTGAGLSAADVDAVEAHGTGTRLGDPIEAQALLATYGQGREGAEPLWLGSVKSNIGHTQAAAGAAGIIKMVMAMREGVLPQTLHVDEPSPEIDWSAGDVRLLTEAREWPDTGRPRRVGVSSFGISGTNAHVILEQAPAAVDAAVDEAGSEAPVVGGVVPWVLSGKTEDALRAQAERLYSFVRENSELRPADVGYSLAVTRARFEHRAVITGSDVDELLAGTAALAAGDASGAVTSGSVRRGKLAFLFTGQGSQRAGMGRELYDTYPVFATAFDEVCAHFEGQLERPLKDVVFGTDETDAGLIDQTVYTQAALFAIEVALFRLVEAWGLTPDFLVGHSVGELAAAHVSGVFTLEDAVKLVAARGRLMQALTAGGAMAAIQATEAEILPLLEGREREIAIAAINGPTSAVISGDETAVTEVLEHWREQGRKVHQLRVSHAFHSPRMEPMLDEFRTIAAGLSYGTPSVPVVSNLTGQLASPEDIGSPDYWVRHVRQAVRFADGISHLSEQGVTSFIELGPDGTLSAMAQQTLTDTEEALFTPVLRKNRPEAETLTSALAQAHIQGAELDWNGIFAGHDAHRVDLPTYAFQHQHYWLEQTVPTGSLAPAGLASVTHPLLGAAVALPATGTILLTGRLSLQSHEWLAEHVVMGVPMVPSSVLVELATQAGDEAGCGALAELTLQAPLVLPAQGAVALRVTVDNTDEDGHRAVAIYSRAEEASIDEPWVCHATGRVTGVAQDADFDLSVWPPQGAASLDTDAVYERLAQAELSYGPVFQGLRAAWRLGDDIYAEVALPEGTSTDGFGLHPALLDAALHALPLTPDEQARTTSTWHDVSLYATGATSLRVKLSTTTGSLTAADNTGAPVLTAQTITWRQTTPDELTTSHTGFHNSLYRLDWPELNPAPAEPQTWAVLGDQPDLFTDGPAFPSLGELAAADAIPQVVFAPLTAYEDTDAAAAAHQATHHTLALVQEWLAEDRFADSRLVFVTRGAIAAGPDDAVTDLANAPVWGLVRAAQSENPDRFLLIDTDTQSPELTTLWPLLASDEPEAALRDGALRVPRLARPALTETTASPLDPSGTVLITGGTGALGSLVARHLVTEHGARHLILTSRRGLDAAGAPELAAELAQLGADTVEIAACDAADREAVAALLAGVPAERPLDAVIHTAGVLDDGVINALTPERFDTVLRPKADAALNLHDLTKDLDLTAFVLFSSAAGVFGDAGQANYAAANTFLDALAHHRHALGLPATSLAWGFWEQRSGITGHLSAADIERIKRSGMLPISSQLGMSLLDAVISSSDEALLVPMPLDLAALRGQGTALPALLRGLAGSPARRVAGGTSTGAETSSLALRLAGRPEGEQSGVLLDLVRTHVAAALGHGSADAVAPKRAFKELGFDSLTAVELRNRLSGETGLRLPATLVFDYPTPAALVDFLRTELLGAAGTDASGTTGANSQVVPVGTPGSDDDPIVIVGMSCRFPGGVSSPEELWQLLLDGREGLSPFPTDRGWDVESLYDPDPAKTGTTYVQVGGFLERAGDFDPAFFGISPREALATDPQQRLMLEAAWEAFERAGIDPDSVRGSQTGVFAGVMATDYFPGLQSVPEDLEGYLSTGTSGSVASGRISYALGLEGPAVSVDTACSSSLVALHLAVQSLRQGDCSLALVSGVTVMAGPDTFVDFSRQRGLAPDGRCKAFAGAADGTAWAEGVGMLLVEKLSDARRKGHQVLAVVRGSAINQDGASNGLTAPNGPSQQRVIRQALTGAGLSAADVDVVEAHGTGTRLGDPIEAQALLATYGQGREGAEPLWLGSVKSNIGHTQAAAGVAGVIKMVMAIREGVLPRTLHVDQPSPEVDWSAGAVSLLTEAREWPETGHPRRAGISSFGLSGTNAHTIIEQAPVDDSEASVEAGSEAPVVGGVVPWVLSGKTEDALRAQAERLYSFVRDNSDLRPADVGYSLAVTRARFEHRAVITGSDLNELMAGTAALAAGEHSGSMATGSTSSGRVAFLFTGQGSQRAGMGRELYETYPVFAAAFDEVCAHFDGQLERPLKDVVFGTDETDAGLIDQTVYTQAALFAIEVALFRLVEAWGLTPDFLVGHSVGELTAAHVAGVFTLGDATKLVAARGRLMQALPAGGAMAAIQATEAEVLETLEGRESEIAIAAINGPTSVVISGDETAVTEVLEHWREQGRKVHQLRVSHAFHSPRMEPMLDEFRTIAAGLTYGTPNIPVVSNLTGQLATPEDISSPDYWVRHVRQAVRFADGITHLAEQGVTSFIELGPDGTLSAMAQQTLTNTAAFTPVLRKNRPEAETLTQAIGTAHVHGAELNWDGVFAGHDAHRVDLPTYAFQHQHYWLQATASSGDATSLGLGTTGHPLLGATIALPDSDTTVLTGRLSLQSQPWLADHTVMGTAVVPGSALVELAIHAGDQVGHGTIDVLTLQAPLVLPQRGGIALRVTVQEADENGLCTVRIFSRPEEAEADEAWVLNADGVLSAMAEGASGEESLDLSVWPPRGAVAIDVDTTYEHLAHAQLTYGPAFQGLRAAWQLEDDIYAEVTLPETATTDGFSLHPALLDATLHALPLTPHEQARTTSTWNHVTLHATGATTLRVKLSTTNNTLTATDNTGTPVLTAQTITWRQTTPDELTTGHHPFHDSLFHVQWPQLPLPPANPGASIMSAIVGADPAELAELAQADSVPAVVFVPLTATATAGPSEADVAGTVRATAHRVLELLQGWLAESRFADSRLVFVTRGAVATGADDGVEDLVHAPVWGLVRSAQAENPGRFALIDLEATDATGAELLTAVTATGEEQVAVRGGKALVPRLARFSGRGTEPGAGIDNRGTVLITGGTGSLGALFARHLVTEYGIRHLVLTSRRGRDAEGADELAGELSALGASTVTVAACDASDRAALAALIADVPAEHPLTAVIHTAGVLDDGVIDSLTPDRLDAVLRPKADAAVHLHELTKDLGLSAFVLFSSAAGVFGEAGQGNYSAANSFLDALASHRRAQGLPATSLAWGFWEQRSGITGHLSAADIERMRRAGTVPLTSEEGLAMFDAAVRGTEATLVPIPLDLAALRTQGGTVPALLHKLVGSPARRTVRTGAVAAGSGLAQRLAGLSRGEQDSVLLDFVRTHVAAVLGHGGADAVEPGRAFKELGFDSLTAVELRNRLGGETGLRLPATLVFDYPTPAALVEYIGGEVLGQDAGTALAVAAPAETAVATDDDPIAIVGVACRYPGGATSSEALWRLLLAGEEGLTDFPADRGWDLDALFDSDPDRVGTTYARVGGFLESAGDFDPAFFGISPREALAMDPQQRLLLEASWEALERAGIDPASIRGSQTGVFAGVMSSDYYSGRDSAPEGVEGYLGTGNSGSVASGRVSYVLGLEGPAVSVDTACSSSLVALHLAVQSLRQRECSLALVGGVTVMASPDTFVDFSRQRGLAPDGRCKAFAAAADGTGWAEGVGMLLVERLSEARRNGHTVLALVRGTAVNQDGASNGLTAPNGPSQQRVIRQALANARLTPAEVDAVEAHGTGTRLGDPIEAQALLATYGQGREGAEPLWLGSIKSNIGHSQAASGVAGIIKMVMAMREGLLPKTLHVDEPSTEVDWSAGDVRLLTEAREWPEAGHPRRAGVSSFGIGGTNAHVILEQAPVDDSEAAVDEGGSEAPVVGGVVPWVLSGKTEGALRAQAERLHSFLRDNSELRPADVGYSLAVTRARFEHRAVITGSDVDELLAGVQALAAGEPSGAVTSGSVRRGKLAFLFTGQGSQRAGTGRELYETYPVFAAAFDEVCAHFEGQLERPLKDVVFGTDSGDAGLIDQTVYTQAALFAIEVALFRLVEAWGLTPDFLVGHSVGELAAAHVSGVFALEDAVKLVAARGRLMQALPTGGAMAAIQATEAEVLETLEGRESEIAIAAINGPKSVVISGDETAVTEVLEHWREQGRKVHQLRVSHAFHSPRMEPMLEEFRTIAAGLSYGTPSVPVVSNLTGQLASPEDIDSPDYWVRHVRQAVRFADGITFLAEQGVTSYIELGPDGTLSALAQQTLTDTEEAHFTPVLRKNRPETETLTQAIGTAHIHGAELDWNGVFAGHDAHRVDLPTYAFQHDRYWLEALAPLGDASGLGQAPAGHPLLGATIALPESDTTVLTGRLSLQSHPWLADHVVLGSALLPGSVLVELAIHAGDQAGCGNLAELAVQTPLVLPQRGGSAVRVTVEAADASGDRRVVIYSRPDDADARTPWTLHAEGVLTDGTTDGDFELSVWPPEGATEVGLDGLYDDLTDLGAEYGPVFQGLRNVWRLGTDTYAEIALPEGTATDGFGLHPALLDAALHTLHLDALDTLGAVEDGRISLPTTWSGVTLHATGASLLRVRINEHLGVQIADGSGSPVATIAALGLEPVTAEAVSAGRTGFHEALFHSEWAPLALGASGTAAPDIAAGWAVLGGDTLGLPVDGAAWYADLSELSREGSVPPVVFAPLSSTPDTPDTDTPESSGGAAQGDARGLAQAAHDALYGALGLAQEWLADERFADSRLVLVTQGAAATGPDEDVPDLENAAVWGLIRSAQTENPNRFVLLDVRGDELTAELLATALDSGEPELAVRGGQVSARRLARVPAAGVPTTAPVELDRAGTALITGGTGTLGALVARHLVTEHGVRRLLLTSRRGLDAEGAPELAAELTALGAQVEIASCDVTDFSALASLVKSVPADHPLTAVVHTAGVIDDATIGSLTPERLGRVLRPKIDAVLNLHELTRDQDLSAFVLFSSAASLFGEAGQANYVAGNSFLDALAQARRADGLAATSLQWGFWGQRSGITGHLSAADVQRMERGGMLPISSELGMSLFDVARESGRPVVAPVRLDLTKLLAQEGGSDEALLRGLRRGPGRRAAAAGGPAGHGATLADRLAGLSGTEQDALLLESVRTHVAAVLGHSGGAGLEPGRAFKELGFDSLTAVELRNRLGAETGLRLPATLVFDYPTPLALTGYLRAQLVPDGEGPDTGADPEEARIRSALAAVPLARFREAGVLDLLMDLAGLGDADPAPEDDGRSDAIDDIDAMDTEHLIRMALGNADS</sequence>
<dbReference type="InterPro" id="IPR009081">
    <property type="entry name" value="PP-bd_ACP"/>
</dbReference>
<feature type="active site" description="Proton donor; for dehydratase activity" evidence="8">
    <location>
        <position position="4719"/>
    </location>
</feature>
<dbReference type="Pfam" id="PF00550">
    <property type="entry name" value="PP-binding"/>
    <property type="match status" value="5"/>
</dbReference>
<dbReference type="KEGG" id="salw:CP975_27355"/>
<dbReference type="InterPro" id="IPR018201">
    <property type="entry name" value="Ketoacyl_synth_AS"/>
</dbReference>
<dbReference type="Pfam" id="PF21089">
    <property type="entry name" value="PKS_DH_N"/>
    <property type="match status" value="4"/>
</dbReference>
<dbReference type="Pfam" id="PF00109">
    <property type="entry name" value="ketoacyl-synt"/>
    <property type="match status" value="4"/>
</dbReference>
<dbReference type="InterPro" id="IPR016036">
    <property type="entry name" value="Malonyl_transacylase_ACP-bd"/>
</dbReference>
<evidence type="ECO:0000313" key="13">
    <source>
        <dbReference type="EMBL" id="QEV20769.1"/>
    </source>
</evidence>
<dbReference type="Proteomes" id="UP000326553">
    <property type="component" value="Chromosome"/>
</dbReference>
<dbReference type="SMART" id="SM00827">
    <property type="entry name" value="PKS_AT"/>
    <property type="match status" value="4"/>
</dbReference>
<dbReference type="InterPro" id="IPR036736">
    <property type="entry name" value="ACP-like_sf"/>
</dbReference>
<dbReference type="InterPro" id="IPR006162">
    <property type="entry name" value="Ppantetheine_attach_site"/>
</dbReference>
<dbReference type="InterPro" id="IPR020807">
    <property type="entry name" value="PKS_DH"/>
</dbReference>
<dbReference type="Pfam" id="PF08659">
    <property type="entry name" value="KR"/>
    <property type="match status" value="4"/>
</dbReference>
<organism evidence="13 14">
    <name type="scientific">Streptomyces alboniger</name>
    <dbReference type="NCBI Taxonomy" id="132473"/>
    <lineage>
        <taxon>Bacteria</taxon>
        <taxon>Bacillati</taxon>
        <taxon>Actinomycetota</taxon>
        <taxon>Actinomycetes</taxon>
        <taxon>Kitasatosporales</taxon>
        <taxon>Streptomycetaceae</taxon>
        <taxon>Streptomyces</taxon>
        <taxon>Streptomyces aurantiacus group</taxon>
    </lineage>
</organism>
<dbReference type="InterPro" id="IPR014031">
    <property type="entry name" value="Ketoacyl_synth_C"/>
</dbReference>
<keyword evidence="3" id="KW-0597">Phosphoprotein</keyword>
<dbReference type="SUPFAM" id="SSF53901">
    <property type="entry name" value="Thiolase-like"/>
    <property type="match status" value="4"/>
</dbReference>
<evidence type="ECO:0000313" key="14">
    <source>
        <dbReference type="Proteomes" id="UP000326553"/>
    </source>
</evidence>
<evidence type="ECO:0000256" key="9">
    <source>
        <dbReference type="SAM" id="MobiDB-lite"/>
    </source>
</evidence>
<evidence type="ECO:0000256" key="8">
    <source>
        <dbReference type="PROSITE-ProRule" id="PRU01363"/>
    </source>
</evidence>
<dbReference type="InterPro" id="IPR049552">
    <property type="entry name" value="PKS_DH_N"/>
</dbReference>
<dbReference type="FunFam" id="1.10.1200.10:FF:000007">
    <property type="entry name" value="Probable polyketide synthase pks17"/>
    <property type="match status" value="4"/>
</dbReference>
<feature type="domain" description="Carrier" evidence="10">
    <location>
        <begin position="1771"/>
        <end position="1846"/>
    </location>
</feature>
<feature type="region of interest" description="N-terminal hotdog fold" evidence="8">
    <location>
        <begin position="6270"/>
        <end position="6395"/>
    </location>
</feature>
<dbReference type="CDD" id="cd00833">
    <property type="entry name" value="PKS"/>
    <property type="match status" value="4"/>
</dbReference>
<gene>
    <name evidence="13" type="ORF">CP975_27355</name>
</gene>
<evidence type="ECO:0000259" key="11">
    <source>
        <dbReference type="PROSITE" id="PS52004"/>
    </source>
</evidence>
<dbReference type="InterPro" id="IPR049900">
    <property type="entry name" value="PKS_mFAS_DH"/>
</dbReference>
<evidence type="ECO:0000256" key="3">
    <source>
        <dbReference type="ARBA" id="ARBA00022553"/>
    </source>
</evidence>
<feature type="domain" description="PKS/mFAS DH" evidence="12">
    <location>
        <begin position="6270"/>
        <end position="6544"/>
    </location>
</feature>
<dbReference type="SMART" id="SM00826">
    <property type="entry name" value="PKS_DH"/>
    <property type="match status" value="4"/>
</dbReference>
<dbReference type="Gene3D" id="1.10.1200.10">
    <property type="entry name" value="ACP-like"/>
    <property type="match status" value="5"/>
</dbReference>
<comment type="caution">
    <text evidence="8">Lacks conserved residue(s) required for the propagation of feature annotation.</text>
</comment>
<dbReference type="Gene3D" id="3.40.366.10">
    <property type="entry name" value="Malonyl-Coenzyme A Acyl Carrier Protein, domain 2"/>
    <property type="match status" value="4"/>
</dbReference>
<dbReference type="SMART" id="SM00822">
    <property type="entry name" value="PKS_KR"/>
    <property type="match status" value="4"/>
</dbReference>
<feature type="domain" description="Carrier" evidence="10">
    <location>
        <begin position="5268"/>
        <end position="5343"/>
    </location>
</feature>
<dbReference type="InterPro" id="IPR049551">
    <property type="entry name" value="PKS_DH_C"/>
</dbReference>
<dbReference type="InterPro" id="IPR050091">
    <property type="entry name" value="PKS_NRPS_Biosynth_Enz"/>
</dbReference>
<evidence type="ECO:0000256" key="6">
    <source>
        <dbReference type="ARBA" id="ARBA00023268"/>
    </source>
</evidence>
<dbReference type="GO" id="GO:0004312">
    <property type="term" value="F:fatty acid synthase activity"/>
    <property type="evidence" value="ECO:0007669"/>
    <property type="project" value="TreeGrafter"/>
</dbReference>
<protein>
    <submittedName>
        <fullName evidence="13">SDR family NAD(P)-dependent oxidoreductase</fullName>
    </submittedName>
</protein>
<evidence type="ECO:0000256" key="5">
    <source>
        <dbReference type="ARBA" id="ARBA00023194"/>
    </source>
</evidence>
<evidence type="ECO:0000256" key="2">
    <source>
        <dbReference type="ARBA" id="ARBA00022450"/>
    </source>
</evidence>
<dbReference type="PROSITE" id="PS00606">
    <property type="entry name" value="KS3_1"/>
    <property type="match status" value="3"/>
</dbReference>
<dbReference type="Pfam" id="PF02801">
    <property type="entry name" value="Ketoacyl-synt_C"/>
    <property type="match status" value="4"/>
</dbReference>
<dbReference type="Pfam" id="PF16197">
    <property type="entry name" value="KAsynt_C_assoc"/>
    <property type="match status" value="4"/>
</dbReference>
<dbReference type="SUPFAM" id="SSF47336">
    <property type="entry name" value="ACP-like"/>
    <property type="match status" value="5"/>
</dbReference>
<dbReference type="Pfam" id="PF14765">
    <property type="entry name" value="PS-DH"/>
    <property type="match status" value="4"/>
</dbReference>
<feature type="active site" description="Proton acceptor; for dehydratase activity" evidence="8">
    <location>
        <position position="2801"/>
    </location>
</feature>
<feature type="region of interest" description="C-terminal hotdog fold" evidence="8">
    <location>
        <begin position="4660"/>
        <end position="4837"/>
    </location>
</feature>
<dbReference type="InterPro" id="IPR013968">
    <property type="entry name" value="PKS_KR"/>
</dbReference>
<dbReference type="InterPro" id="IPR055123">
    <property type="entry name" value="SpnB-like_Rossmann"/>
</dbReference>
<dbReference type="SUPFAM" id="SSF55048">
    <property type="entry name" value="Probable ACP-binding domain of malonyl-CoA ACP transacylase"/>
    <property type="match status" value="4"/>
</dbReference>
<feature type="region of interest" description="N-terminal hotdog fold" evidence="8">
    <location>
        <begin position="1025"/>
        <end position="1150"/>
    </location>
</feature>
<reference evidence="13 14" key="1">
    <citation type="submission" date="2017-09" db="EMBL/GenBank/DDBJ databases">
        <authorList>
            <person name="Lee N."/>
            <person name="Cho B.-K."/>
        </authorList>
    </citation>
    <scope>NUCLEOTIDE SEQUENCE [LARGE SCALE GENOMIC DNA]</scope>
    <source>
        <strain evidence="13 14">ATCC 12461</strain>
    </source>
</reference>
<feature type="domain" description="Ketosynthase family 3 (KS3)" evidence="11">
    <location>
        <begin position="1867"/>
        <end position="2292"/>
    </location>
</feature>
<feature type="active site" description="Proton donor; for dehydratase activity" evidence="8">
    <location>
        <position position="6466"/>
    </location>
</feature>
<dbReference type="InterPro" id="IPR001227">
    <property type="entry name" value="Ac_transferase_dom_sf"/>
</dbReference>
<evidence type="ECO:0000256" key="1">
    <source>
        <dbReference type="ARBA" id="ARBA00004792"/>
    </source>
</evidence>
<dbReference type="Gene3D" id="3.40.47.10">
    <property type="match status" value="4"/>
</dbReference>